<dbReference type="PANTHER" id="PTHR11177:SF317">
    <property type="entry name" value="CHITINASE 12-RELATED"/>
    <property type="match status" value="1"/>
</dbReference>
<evidence type="ECO:0000256" key="1">
    <source>
        <dbReference type="ARBA" id="ARBA00000822"/>
    </source>
</evidence>
<dbReference type="PROSITE" id="PS01095">
    <property type="entry name" value="GH18_1"/>
    <property type="match status" value="3"/>
</dbReference>
<dbReference type="SUPFAM" id="SSF49299">
    <property type="entry name" value="PKD domain"/>
    <property type="match status" value="2"/>
</dbReference>
<evidence type="ECO:0000259" key="10">
    <source>
        <dbReference type="PROSITE" id="PS51910"/>
    </source>
</evidence>
<feature type="domain" description="GH18" evidence="10">
    <location>
        <begin position="1336"/>
        <end position="1661"/>
    </location>
</feature>
<dbReference type="InterPro" id="IPR013783">
    <property type="entry name" value="Ig-like_fold"/>
</dbReference>
<feature type="domain" description="GH18" evidence="10">
    <location>
        <begin position="51"/>
        <end position="521"/>
    </location>
</feature>
<dbReference type="SUPFAM" id="SSF51445">
    <property type="entry name" value="(Trans)glycosidases"/>
    <property type="match status" value="3"/>
</dbReference>
<dbReference type="InterPro" id="IPR011583">
    <property type="entry name" value="Chitinase_II/V-like_cat"/>
</dbReference>
<evidence type="ECO:0000256" key="6">
    <source>
        <dbReference type="ARBA" id="ARBA00023024"/>
    </source>
</evidence>
<dbReference type="Gene3D" id="2.10.10.20">
    <property type="entry name" value="Carbohydrate-binding module superfamily 5/12"/>
    <property type="match status" value="1"/>
</dbReference>
<dbReference type="PANTHER" id="PTHR11177">
    <property type="entry name" value="CHITINASE"/>
    <property type="match status" value="1"/>
</dbReference>
<evidence type="ECO:0000256" key="7">
    <source>
        <dbReference type="ARBA" id="ARBA00023277"/>
    </source>
</evidence>
<evidence type="ECO:0000256" key="5">
    <source>
        <dbReference type="ARBA" id="ARBA00022801"/>
    </source>
</evidence>
<keyword evidence="4" id="KW-0732">Signal</keyword>
<evidence type="ECO:0000256" key="9">
    <source>
        <dbReference type="RuleBase" id="RU000489"/>
    </source>
</evidence>
<dbReference type="CDD" id="cd12215">
    <property type="entry name" value="ChiC_BD"/>
    <property type="match status" value="1"/>
</dbReference>
<dbReference type="Gene3D" id="3.10.50.10">
    <property type="match status" value="1"/>
</dbReference>
<dbReference type="Gene3D" id="2.60.40.10">
    <property type="entry name" value="Immunoglobulins"/>
    <property type="match status" value="4"/>
</dbReference>
<accession>A0ABW5NDP5</accession>
<comment type="caution">
    <text evidence="11">The sequence shown here is derived from an EMBL/GenBank/DDBJ whole genome shotgun (WGS) entry which is preliminary data.</text>
</comment>
<dbReference type="EMBL" id="JBHULX010000039">
    <property type="protein sequence ID" value="MFD2592981.1"/>
    <property type="molecule type" value="Genomic_DNA"/>
</dbReference>
<dbReference type="SUPFAM" id="SSF54556">
    <property type="entry name" value="Chitinase insertion domain"/>
    <property type="match status" value="1"/>
</dbReference>
<proteinExistence type="inferred from homology"/>
<dbReference type="Proteomes" id="UP001597459">
    <property type="component" value="Unassembled WGS sequence"/>
</dbReference>
<dbReference type="InterPro" id="IPR001579">
    <property type="entry name" value="Glyco_hydro_18_chit_AS"/>
</dbReference>
<dbReference type="InterPro" id="IPR003610">
    <property type="entry name" value="CBM5/12"/>
</dbReference>
<comment type="similarity">
    <text evidence="2">Belongs to the glycosyl hydrolase 18 family. Chitinase class II subfamily.</text>
</comment>
<organism evidence="11 12">
    <name type="scientific">Aquimarina hainanensis</name>
    <dbReference type="NCBI Taxonomy" id="1578017"/>
    <lineage>
        <taxon>Bacteria</taxon>
        <taxon>Pseudomonadati</taxon>
        <taxon>Bacteroidota</taxon>
        <taxon>Flavobacteriia</taxon>
        <taxon>Flavobacteriales</taxon>
        <taxon>Flavobacteriaceae</taxon>
        <taxon>Aquimarina</taxon>
    </lineage>
</organism>
<dbReference type="InterPro" id="IPR022409">
    <property type="entry name" value="PKD/Chitinase_dom"/>
</dbReference>
<dbReference type="InterPro" id="IPR017853">
    <property type="entry name" value="GH"/>
</dbReference>
<dbReference type="Gene3D" id="3.40.5.30">
    <property type="entry name" value="(Trans)glycosidases - domain 2"/>
    <property type="match status" value="1"/>
</dbReference>
<feature type="domain" description="GH18" evidence="10">
    <location>
        <begin position="629"/>
        <end position="908"/>
    </location>
</feature>
<protein>
    <recommendedName>
        <fullName evidence="3">chitinase</fullName>
        <ecNumber evidence="3">3.2.1.14</ecNumber>
    </recommendedName>
</protein>
<sequence>MKKLLHIIKRGLYLKSSFRMLLFLLYTSVLTFPLSAQVNTGGNANTSNHQKQIIGYITNWDAWKNTKAGVPGAGALTHLNIDYSKYTILNYSFFGVASDGSLHSGDHRNKAIHQDGVSQEPNDIFFTDIYSSWDMHILFGEIDPIQHINEDAKRRAEAQGFQVTLEGNSWTHPTWGLSGKLPLPLHKETGAPGLIELAHQKGVKVMASIGGWSMCKHFPEMAADPVKKAKFIEDCKKLIATGFDGIDLDWEYPGPFPGMNFTGTEADYKNFENLVKDIRAAIGPDKLITAAMSADPRKLEGFDWTALANNMDYFNMMTYDFNGGWSTIAGHNAPVYPYSGAEVSFFNWQSTLQKLTELGVPKAQICFGAPFYGRGVITEGTADLNVKTVKRSETVQPDGPISTAADYTNWPKEVYDGTPNYFFIKQKALNPNSGWTRKWDNEAKVPYLVNGKYFLSYDDEESIGIKAQFINDEGLGGTIIWTVYGDLEFGGSVTSFGTKLKRWSDVKSPLVNKINEVFANGSNPNDNTPPTVSITSPANGSSFTAGTTITLQADASDRDGTVSKVEFYNGTTKLGEDTTSPYTFVWNAPAVGDYTLTAKATDNKNATTTSTAVTVKIVKDSGCSNNSNFKIVGYMPSWSGSVQAIQYDKVTHLNYSFLLPNSDGSLQAIENPQKLQEMVRLAHAKNVKVCIAIGGWNGGNDSAFTNLAANVTTRTAFINNVMDFVAQYNLDGVDMDWEYPREGNEPQHFALLMNELGQKLRAQGKLLTAAVVSLGYNADGILTEVFNDVDFLNLMAYDASGNDHSPYSYAVSSLDYWLGRGLPKSKAVLGVPFYGRNPYKAYNTLLAEGANPDADVFNNIYYNGRVTMKKKTQLAMERASGIMIWELSMDATGNNSLLNVIKTTSGDPCNPDLIAPVVNITAPANNTSVKVGTEVTLAATATDSDGTITNVSFMVNNTSISTTNTGSTYTGKWTPAQEGTYTFKVSATDNDNQTSEAQVTIKVTTGNTGDNCSNYPIWDENKVYNGGDDVRYQNNHYQAKWWTRNQNPASNTGEGKPWKKIGPCDGTIDPTNEPPVANITSPANNATFDKGATIEITATATDSDGTVTKVAFFNGTTKLGEDTTSPYTFTITNAAEGTYNLTATATDDKGATGTSAVVSILVKSTTTGGDCGGIQQYVSGTQYSQGEEVHNDGGKYQCKIAGWCSSNAAWAYAPGTGNHWQDAWTKTGECSTGGGELTVSITSPLNGSNYNAGAAINITADAADTNGTVTKVEFYNGTNKLGEDTTSPYTYTITSANLDSYSLTAKATDNENNTATSEAVVIRKVRDGGNTQLPGKILVGYWHNFNNSSTTPRLSEVSRDWDVVCVAFAEPVAGSSANMAFSPYEIYGGDTQAFINDVATLQNRGQKVLISIGGANARVELHNQTETSEFITSMTNIINTYGFDGLDIDLEGSSLSLDNGDTDFRNPTTPKIKNLIAATKQVRNNVGATNFILSMAPETAYVQGAYGTYTGVFGAYLPVIHSLRNEMDYIHVQHYNTGSMYGKDGVVYQPATADFHVAMAEMLITGFPVAQTGLTFPGLRADQVAIGLPATTQAAGSGYTPEAVVQQALNYLINGVSYPNRKYTTSATYPDFRGLMTWSINWDLVNNQSFSSSHRAFLDSLGTPAPALTSNKLISEANIFPNPVKGNTLNITMDATKANTVFRLEVFNTSGVRVLDFKNNTLLQGRNIKSFDIHNLEEGLYFYTISAPKEKIKGKIIKR</sequence>
<dbReference type="PROSITE" id="PS51910">
    <property type="entry name" value="GH18_2"/>
    <property type="match status" value="3"/>
</dbReference>
<dbReference type="RefSeq" id="WP_378298343.1">
    <property type="nucleotide sequence ID" value="NZ_JBHULX010000039.1"/>
</dbReference>
<dbReference type="NCBIfam" id="TIGR04183">
    <property type="entry name" value="Por_Secre_tail"/>
    <property type="match status" value="1"/>
</dbReference>
<keyword evidence="8 9" id="KW-0326">Glycosidase</keyword>
<name>A0ABW5NDP5_9FLAO</name>
<reference evidence="12" key="1">
    <citation type="journal article" date="2019" name="Int. J. Syst. Evol. Microbiol.">
        <title>The Global Catalogue of Microorganisms (GCM) 10K type strain sequencing project: providing services to taxonomists for standard genome sequencing and annotation.</title>
        <authorList>
            <consortium name="The Broad Institute Genomics Platform"/>
            <consortium name="The Broad Institute Genome Sequencing Center for Infectious Disease"/>
            <person name="Wu L."/>
            <person name="Ma J."/>
        </authorList>
    </citation>
    <scope>NUCLEOTIDE SEQUENCE [LARGE SCALE GENOMIC DNA]</scope>
    <source>
        <strain evidence="12">KCTC 42423</strain>
    </source>
</reference>
<dbReference type="InterPro" id="IPR036573">
    <property type="entry name" value="CBM_sf_5/12"/>
</dbReference>
<evidence type="ECO:0000313" key="11">
    <source>
        <dbReference type="EMBL" id="MFD2592981.1"/>
    </source>
</evidence>
<keyword evidence="7" id="KW-0119">Carbohydrate metabolism</keyword>
<keyword evidence="5 9" id="KW-0378">Hydrolase</keyword>
<comment type="catalytic activity">
    <reaction evidence="1">
        <text>Random endo-hydrolysis of N-acetyl-beta-D-glucosaminide (1-&gt;4)-beta-linkages in chitin and chitodextrins.</text>
        <dbReference type="EC" id="3.2.1.14"/>
    </reaction>
</comment>
<keyword evidence="12" id="KW-1185">Reference proteome</keyword>
<dbReference type="GO" id="GO:0016787">
    <property type="term" value="F:hydrolase activity"/>
    <property type="evidence" value="ECO:0007669"/>
    <property type="project" value="UniProtKB-KW"/>
</dbReference>
<dbReference type="Pfam" id="PF00704">
    <property type="entry name" value="Glyco_hydro_18"/>
    <property type="match status" value="3"/>
</dbReference>
<evidence type="ECO:0000256" key="3">
    <source>
        <dbReference type="ARBA" id="ARBA00012729"/>
    </source>
</evidence>
<keyword evidence="6" id="KW-0146">Chitin degradation</keyword>
<dbReference type="InterPro" id="IPR029070">
    <property type="entry name" value="Chitinase_insertion_sf"/>
</dbReference>
<dbReference type="Pfam" id="PF02839">
    <property type="entry name" value="CBM_5_12"/>
    <property type="match status" value="1"/>
</dbReference>
<dbReference type="InterPro" id="IPR026444">
    <property type="entry name" value="Secre_tail"/>
</dbReference>
<dbReference type="CDD" id="cd02871">
    <property type="entry name" value="GH18_chitinase_D-like"/>
    <property type="match status" value="1"/>
</dbReference>
<dbReference type="Gene3D" id="3.20.20.80">
    <property type="entry name" value="Glycosidases"/>
    <property type="match status" value="3"/>
</dbReference>
<dbReference type="InterPro" id="IPR050314">
    <property type="entry name" value="Glycosyl_Hydrlase_18"/>
</dbReference>
<keyword evidence="6" id="KW-0624">Polysaccharide degradation</keyword>
<evidence type="ECO:0000313" key="12">
    <source>
        <dbReference type="Proteomes" id="UP001597459"/>
    </source>
</evidence>
<dbReference type="Pfam" id="PF17957">
    <property type="entry name" value="Big_7"/>
    <property type="match status" value="4"/>
</dbReference>
<dbReference type="Pfam" id="PF18962">
    <property type="entry name" value="Por_Secre_tail"/>
    <property type="match status" value="1"/>
</dbReference>
<dbReference type="SMART" id="SM00636">
    <property type="entry name" value="Glyco_18"/>
    <property type="match status" value="2"/>
</dbReference>
<dbReference type="EC" id="3.2.1.14" evidence="3"/>
<dbReference type="SMART" id="SM00495">
    <property type="entry name" value="ChtBD3"/>
    <property type="match status" value="2"/>
</dbReference>
<dbReference type="SUPFAM" id="SSF51055">
    <property type="entry name" value="Carbohydrate binding domain"/>
    <property type="match status" value="1"/>
</dbReference>
<gene>
    <name evidence="11" type="ORF">ACFSTE_19235</name>
</gene>
<dbReference type="InterPro" id="IPR035986">
    <property type="entry name" value="PKD_dom_sf"/>
</dbReference>
<evidence type="ECO:0000256" key="4">
    <source>
        <dbReference type="ARBA" id="ARBA00022729"/>
    </source>
</evidence>
<dbReference type="InterPro" id="IPR001223">
    <property type="entry name" value="Glyco_hydro18_cat"/>
</dbReference>
<evidence type="ECO:0000256" key="2">
    <source>
        <dbReference type="ARBA" id="ARBA00009121"/>
    </source>
</evidence>
<evidence type="ECO:0000256" key="8">
    <source>
        <dbReference type="ARBA" id="ARBA00023295"/>
    </source>
</evidence>
<dbReference type="SMART" id="SM00089">
    <property type="entry name" value="PKD"/>
    <property type="match status" value="3"/>
</dbReference>